<evidence type="ECO:0000313" key="1">
    <source>
        <dbReference type="EMBL" id="KAF6420606.1"/>
    </source>
</evidence>
<gene>
    <name evidence="1" type="ORF">HJG59_009339</name>
</gene>
<dbReference type="AlphaFoldDB" id="A0A7J8DC49"/>
<keyword evidence="2" id="KW-1185">Reference proteome</keyword>
<reference evidence="1 2" key="1">
    <citation type="journal article" date="2020" name="Nature">
        <title>Six reference-quality genomes reveal evolution of bat adaptations.</title>
        <authorList>
            <person name="Jebb D."/>
            <person name="Huang Z."/>
            <person name="Pippel M."/>
            <person name="Hughes G.M."/>
            <person name="Lavrichenko K."/>
            <person name="Devanna P."/>
            <person name="Winkler S."/>
            <person name="Jermiin L.S."/>
            <person name="Skirmuntt E.C."/>
            <person name="Katzourakis A."/>
            <person name="Burkitt-Gray L."/>
            <person name="Ray D.A."/>
            <person name="Sullivan K.A.M."/>
            <person name="Roscito J.G."/>
            <person name="Kirilenko B.M."/>
            <person name="Davalos L.M."/>
            <person name="Corthals A.P."/>
            <person name="Power M.L."/>
            <person name="Jones G."/>
            <person name="Ransome R.D."/>
            <person name="Dechmann D.K.N."/>
            <person name="Locatelli A.G."/>
            <person name="Puechmaille S.J."/>
            <person name="Fedrigo O."/>
            <person name="Jarvis E.D."/>
            <person name="Hiller M."/>
            <person name="Vernes S.C."/>
            <person name="Myers E.W."/>
            <person name="Teeling E.C."/>
        </authorList>
    </citation>
    <scope>NUCLEOTIDE SEQUENCE [LARGE SCALE GENOMIC DNA]</scope>
    <source>
        <strain evidence="1">MMolMol1</strain>
        <tissue evidence="1">Muscle</tissue>
    </source>
</reference>
<dbReference type="EMBL" id="JACASF010000018">
    <property type="protein sequence ID" value="KAF6420606.1"/>
    <property type="molecule type" value="Genomic_DNA"/>
</dbReference>
<name>A0A7J8DC49_MOLMO</name>
<accession>A0A7J8DC49</accession>
<dbReference type="InParanoid" id="A0A7J8DC49"/>
<proteinExistence type="predicted"/>
<organism evidence="1 2">
    <name type="scientific">Molossus molossus</name>
    <name type="common">Pallas' mastiff bat</name>
    <name type="synonym">Vespertilio molossus</name>
    <dbReference type="NCBI Taxonomy" id="27622"/>
    <lineage>
        <taxon>Eukaryota</taxon>
        <taxon>Metazoa</taxon>
        <taxon>Chordata</taxon>
        <taxon>Craniata</taxon>
        <taxon>Vertebrata</taxon>
        <taxon>Euteleostomi</taxon>
        <taxon>Mammalia</taxon>
        <taxon>Eutheria</taxon>
        <taxon>Laurasiatheria</taxon>
        <taxon>Chiroptera</taxon>
        <taxon>Yangochiroptera</taxon>
        <taxon>Molossidae</taxon>
        <taxon>Molossus</taxon>
    </lineage>
</organism>
<sequence>MGDSASQEENSGLKSEGFKVTTYATCCCTTAPPAVSGCRQVRKPGLELREILTSLARSMLEGTIHQPCDKSGRGEIATQHFKSQVLSSPLVNAKLFLHPKAFSHKNKWVIRREVSQEIRHGTGSTMEFLPLLQG</sequence>
<evidence type="ECO:0000313" key="2">
    <source>
        <dbReference type="Proteomes" id="UP000550707"/>
    </source>
</evidence>
<protein>
    <submittedName>
        <fullName evidence="1">Uncharacterized protein</fullName>
    </submittedName>
</protein>
<comment type="caution">
    <text evidence="1">The sequence shown here is derived from an EMBL/GenBank/DDBJ whole genome shotgun (WGS) entry which is preliminary data.</text>
</comment>
<dbReference type="Proteomes" id="UP000550707">
    <property type="component" value="Unassembled WGS sequence"/>
</dbReference>